<name>A0AAV4SG18_CAEEX</name>
<dbReference type="EMBL" id="BPLR01009459">
    <property type="protein sequence ID" value="GIY32121.1"/>
    <property type="molecule type" value="Genomic_DNA"/>
</dbReference>
<dbReference type="Proteomes" id="UP001054945">
    <property type="component" value="Unassembled WGS sequence"/>
</dbReference>
<organism evidence="1 2">
    <name type="scientific">Caerostris extrusa</name>
    <name type="common">Bark spider</name>
    <name type="synonym">Caerostris bankana</name>
    <dbReference type="NCBI Taxonomy" id="172846"/>
    <lineage>
        <taxon>Eukaryota</taxon>
        <taxon>Metazoa</taxon>
        <taxon>Ecdysozoa</taxon>
        <taxon>Arthropoda</taxon>
        <taxon>Chelicerata</taxon>
        <taxon>Arachnida</taxon>
        <taxon>Araneae</taxon>
        <taxon>Araneomorphae</taxon>
        <taxon>Entelegynae</taxon>
        <taxon>Araneoidea</taxon>
        <taxon>Araneidae</taxon>
        <taxon>Caerostris</taxon>
    </lineage>
</organism>
<reference evidence="1 2" key="1">
    <citation type="submission" date="2021-06" db="EMBL/GenBank/DDBJ databases">
        <title>Caerostris extrusa draft genome.</title>
        <authorList>
            <person name="Kono N."/>
            <person name="Arakawa K."/>
        </authorList>
    </citation>
    <scope>NUCLEOTIDE SEQUENCE [LARGE SCALE GENOMIC DNA]</scope>
</reference>
<evidence type="ECO:0000313" key="1">
    <source>
        <dbReference type="EMBL" id="GIY32121.1"/>
    </source>
</evidence>
<comment type="caution">
    <text evidence="1">The sequence shown here is derived from an EMBL/GenBank/DDBJ whole genome shotgun (WGS) entry which is preliminary data.</text>
</comment>
<sequence>MQNSFISLTRNILQLPIHNTNLSHPKLQLLLCHENHHTASKNNIPFPPQPPPVPLSLGRGVEELEQYRLAIAFHPYIYPPAASGEHHMPSRAAQCPPPPTQPRPNAQHFFLISIVCSSPGSSGPTAPRAAPHLPIQRLQRAQRSLLRPHQRRAGTDAGIFQAFSAFLVLRRMFPAFFTPGDVLQLALWQRTLWGHPAVSRSLILREVCGATE</sequence>
<evidence type="ECO:0000313" key="2">
    <source>
        <dbReference type="Proteomes" id="UP001054945"/>
    </source>
</evidence>
<accession>A0AAV4SG18</accession>
<dbReference type="AlphaFoldDB" id="A0AAV4SG18"/>
<keyword evidence="2" id="KW-1185">Reference proteome</keyword>
<protein>
    <submittedName>
        <fullName evidence="1">Uncharacterized protein</fullName>
    </submittedName>
</protein>
<gene>
    <name evidence="1" type="ORF">CEXT_667871</name>
</gene>
<proteinExistence type="predicted"/>